<dbReference type="CDD" id="cd13900">
    <property type="entry name" value="CuRO_3_Tth-MCO_like"/>
    <property type="match status" value="1"/>
</dbReference>
<comment type="subunit">
    <text evidence="7">Homotrimer.</text>
</comment>
<evidence type="ECO:0000256" key="16">
    <source>
        <dbReference type="ARBA" id="ARBA00023008"/>
    </source>
</evidence>
<evidence type="ECO:0000256" key="7">
    <source>
        <dbReference type="ARBA" id="ARBA00011233"/>
    </source>
</evidence>
<protein>
    <recommendedName>
        <fullName evidence="9">Copper-containing nitrite reductase</fullName>
        <ecNumber evidence="8">1.7.2.1</ecNumber>
    </recommendedName>
    <alternativeName>
        <fullName evidence="18">Cu-NIR</fullName>
    </alternativeName>
</protein>
<dbReference type="PROSITE" id="PS51318">
    <property type="entry name" value="TAT"/>
    <property type="match status" value="1"/>
</dbReference>
<evidence type="ECO:0000256" key="15">
    <source>
        <dbReference type="ARBA" id="ARBA00023002"/>
    </source>
</evidence>
<dbReference type="Pfam" id="PF07731">
    <property type="entry name" value="Cu-oxidase_2"/>
    <property type="match status" value="1"/>
</dbReference>
<keyword evidence="24" id="KW-1185">Reference proteome</keyword>
<reference evidence="23 24" key="1">
    <citation type="submission" date="2021-01" db="EMBL/GenBank/DDBJ databases">
        <title>Sequencing the genomes of 1000 actinobacteria strains.</title>
        <authorList>
            <person name="Klenk H.-P."/>
        </authorList>
    </citation>
    <scope>NUCLEOTIDE SEQUENCE [LARGE SCALE GENOMIC DNA]</scope>
    <source>
        <strain evidence="23 24">DSM 13057</strain>
    </source>
</reference>
<evidence type="ECO:0000256" key="2">
    <source>
        <dbReference type="ARBA" id="ARBA00001973"/>
    </source>
</evidence>
<dbReference type="EMBL" id="JAFBBU010000001">
    <property type="protein sequence ID" value="MBM7471216.1"/>
    <property type="molecule type" value="Genomic_DNA"/>
</dbReference>
<keyword evidence="11" id="KW-0479">Metal-binding</keyword>
<dbReference type="Gene3D" id="2.60.40.420">
    <property type="entry name" value="Cupredoxins - blue copper proteins"/>
    <property type="match status" value="3"/>
</dbReference>
<comment type="cofactor">
    <cofactor evidence="2">
        <name>Cu(2+)</name>
        <dbReference type="ChEBI" id="CHEBI:29036"/>
    </cofactor>
</comment>
<dbReference type="RefSeq" id="WP_205107045.1">
    <property type="nucleotide sequence ID" value="NZ_BAAAHT010000012.1"/>
</dbReference>
<dbReference type="InterPro" id="IPR001117">
    <property type="entry name" value="Cu-oxidase_2nd"/>
</dbReference>
<dbReference type="Proteomes" id="UP000776164">
    <property type="component" value="Unassembled WGS sequence"/>
</dbReference>
<keyword evidence="13" id="KW-0574">Periplasm</keyword>
<name>A0ABS2L2U4_9MICO</name>
<evidence type="ECO:0000256" key="10">
    <source>
        <dbReference type="ARBA" id="ARBA00022630"/>
    </source>
</evidence>
<evidence type="ECO:0000256" key="14">
    <source>
        <dbReference type="ARBA" id="ARBA00022827"/>
    </source>
</evidence>
<dbReference type="InterPro" id="IPR006311">
    <property type="entry name" value="TAT_signal"/>
</dbReference>
<evidence type="ECO:0000256" key="4">
    <source>
        <dbReference type="ARBA" id="ARBA00004418"/>
    </source>
</evidence>
<accession>A0ABS2L2U4</accession>
<dbReference type="Pfam" id="PF00394">
    <property type="entry name" value="Cu-oxidase"/>
    <property type="match status" value="1"/>
</dbReference>
<dbReference type="InterPro" id="IPR008972">
    <property type="entry name" value="Cupredoxin"/>
</dbReference>
<comment type="similarity">
    <text evidence="6">Belongs to the multicopper oxidase family.</text>
</comment>
<evidence type="ECO:0000259" key="21">
    <source>
        <dbReference type="Pfam" id="PF07731"/>
    </source>
</evidence>
<comment type="subcellular location">
    <subcellularLocation>
        <location evidence="4">Periplasm</location>
    </subcellularLocation>
</comment>
<keyword evidence="10" id="KW-0285">Flavoprotein</keyword>
<dbReference type="PROSITE" id="PS00080">
    <property type="entry name" value="MULTICOPPER_OXIDASE2"/>
    <property type="match status" value="1"/>
</dbReference>
<evidence type="ECO:0000256" key="17">
    <source>
        <dbReference type="ARBA" id="ARBA00023063"/>
    </source>
</evidence>
<keyword evidence="15" id="KW-0560">Oxidoreductase</keyword>
<feature type="domain" description="Plastocyanin-like" evidence="22">
    <location>
        <begin position="73"/>
        <end position="182"/>
    </location>
</feature>
<evidence type="ECO:0000313" key="23">
    <source>
        <dbReference type="EMBL" id="MBM7471216.1"/>
    </source>
</evidence>
<dbReference type="Pfam" id="PF07732">
    <property type="entry name" value="Cu-oxidase_3"/>
    <property type="match status" value="1"/>
</dbReference>
<dbReference type="EC" id="1.7.2.1" evidence="8"/>
<comment type="pathway">
    <text evidence="5">Nitrogen metabolism; nitrate reduction (denitrification); dinitrogen from nitrate: step 2/4.</text>
</comment>
<evidence type="ECO:0000256" key="8">
    <source>
        <dbReference type="ARBA" id="ARBA00011882"/>
    </source>
</evidence>
<comment type="cofactor">
    <cofactor evidence="3">
        <name>FAD</name>
        <dbReference type="ChEBI" id="CHEBI:57692"/>
    </cofactor>
</comment>
<dbReference type="PRINTS" id="PR00695">
    <property type="entry name" value="CUNO2RDTASE"/>
</dbReference>
<evidence type="ECO:0000256" key="11">
    <source>
        <dbReference type="ARBA" id="ARBA00022723"/>
    </source>
</evidence>
<evidence type="ECO:0000259" key="20">
    <source>
        <dbReference type="Pfam" id="PF00394"/>
    </source>
</evidence>
<evidence type="ECO:0000256" key="6">
    <source>
        <dbReference type="ARBA" id="ARBA00010609"/>
    </source>
</evidence>
<evidence type="ECO:0000256" key="19">
    <source>
        <dbReference type="ARBA" id="ARBA00049340"/>
    </source>
</evidence>
<dbReference type="SUPFAM" id="SSF49503">
    <property type="entry name" value="Cupredoxins"/>
    <property type="match status" value="3"/>
</dbReference>
<comment type="catalytic activity">
    <reaction evidence="19">
        <text>nitric oxide + Fe(III)-[cytochrome c] + H2O = Fe(II)-[cytochrome c] + nitrite + 2 H(+)</text>
        <dbReference type="Rhea" id="RHEA:15233"/>
        <dbReference type="Rhea" id="RHEA-COMP:10350"/>
        <dbReference type="Rhea" id="RHEA-COMP:14399"/>
        <dbReference type="ChEBI" id="CHEBI:15377"/>
        <dbReference type="ChEBI" id="CHEBI:15378"/>
        <dbReference type="ChEBI" id="CHEBI:16301"/>
        <dbReference type="ChEBI" id="CHEBI:16480"/>
        <dbReference type="ChEBI" id="CHEBI:29033"/>
        <dbReference type="ChEBI" id="CHEBI:29034"/>
        <dbReference type="EC" id="1.7.2.1"/>
    </reaction>
</comment>
<keyword evidence="14" id="KW-0274">FAD</keyword>
<evidence type="ECO:0000256" key="13">
    <source>
        <dbReference type="ARBA" id="ARBA00022764"/>
    </source>
</evidence>
<dbReference type="InterPro" id="IPR045087">
    <property type="entry name" value="Cu-oxidase_fam"/>
</dbReference>
<gene>
    <name evidence="23" type="ORF">JOE66_000850</name>
</gene>
<keyword evidence="12" id="KW-0677">Repeat</keyword>
<dbReference type="PANTHER" id="PTHR11709">
    <property type="entry name" value="MULTI-COPPER OXIDASE"/>
    <property type="match status" value="1"/>
</dbReference>
<evidence type="ECO:0000259" key="22">
    <source>
        <dbReference type="Pfam" id="PF07732"/>
    </source>
</evidence>
<evidence type="ECO:0000256" key="3">
    <source>
        <dbReference type="ARBA" id="ARBA00001974"/>
    </source>
</evidence>
<organism evidence="23 24">
    <name type="scientific">Subtercola frigoramans</name>
    <dbReference type="NCBI Taxonomy" id="120298"/>
    <lineage>
        <taxon>Bacteria</taxon>
        <taxon>Bacillati</taxon>
        <taxon>Actinomycetota</taxon>
        <taxon>Actinomycetes</taxon>
        <taxon>Micrococcales</taxon>
        <taxon>Microbacteriaceae</taxon>
        <taxon>Subtercola</taxon>
    </lineage>
</organism>
<proteinExistence type="inferred from homology"/>
<dbReference type="InterPro" id="IPR011707">
    <property type="entry name" value="Cu-oxidase-like_N"/>
</dbReference>
<keyword evidence="16" id="KW-0186">Copper</keyword>
<evidence type="ECO:0000313" key="24">
    <source>
        <dbReference type="Proteomes" id="UP000776164"/>
    </source>
</evidence>
<dbReference type="InterPro" id="IPR001287">
    <property type="entry name" value="NO2-reductase_Cu"/>
</dbReference>
<sequence length="491" mass="51811">MAAVSRRTFLTLGGIGGALVVTGGTGLIWDGLNNAAPVTASTGGAAFTEPPVLRSASGLLDVALTASRSRIVVGGTTVSAMTYNGSLPGPTLVVRPGDRVKITLANHLGEPTNLHTHGLHVSPEGSSDNVFRQVETATTADYEYQIPDDHPAGAFWYHPHHHGMTAEQVFAGLYGAILVERDDHIAVTRQRLLVISDITFDSAGEVAVTSQMDRMAGREGQIMLVNGQVAPVLDAKPGDFERWHVVNACTSRYLSLTLDGAILSLQGNDGSRLAAPRQVSTIDLVPGARADVLVTVPAGAVDLLADPVDRGSAGSMMVGAPRSTSMVTLARMRVSGEPAAVPQTATLAPPPLPLRDLRTETLTGSRTLTLAMGAAGMGMGGGGMMQFTIDGHTFDPNRVDQSVARGAIEEWMLVNTSTMDHPFHLHVWPMQLLATGGTTESEAVWRDVVNVPANSRVRVRIAFEDFTGTSVYHCHILDHEDGGMMGIIAVA</sequence>
<evidence type="ECO:0000256" key="5">
    <source>
        <dbReference type="ARBA" id="ARBA00005127"/>
    </source>
</evidence>
<dbReference type="CDD" id="cd13853">
    <property type="entry name" value="CuRO_1_Tth-MCO_like"/>
    <property type="match status" value="1"/>
</dbReference>
<keyword evidence="17" id="KW-0534">Nitrate assimilation</keyword>
<dbReference type="InterPro" id="IPR011706">
    <property type="entry name" value="Cu-oxidase_C"/>
</dbReference>
<comment type="cofactor">
    <cofactor evidence="1">
        <name>Cu(+)</name>
        <dbReference type="ChEBI" id="CHEBI:49552"/>
    </cofactor>
</comment>
<dbReference type="InterPro" id="IPR002355">
    <property type="entry name" value="Cu_oxidase_Cu_BS"/>
</dbReference>
<evidence type="ECO:0000256" key="9">
    <source>
        <dbReference type="ARBA" id="ARBA00017290"/>
    </source>
</evidence>
<feature type="domain" description="Plastocyanin-like" evidence="21">
    <location>
        <begin position="387"/>
        <end position="490"/>
    </location>
</feature>
<evidence type="ECO:0000256" key="18">
    <source>
        <dbReference type="ARBA" id="ARBA00032356"/>
    </source>
</evidence>
<comment type="caution">
    <text evidence="23">The sequence shown here is derived from an EMBL/GenBank/DDBJ whole genome shotgun (WGS) entry which is preliminary data.</text>
</comment>
<evidence type="ECO:0000256" key="12">
    <source>
        <dbReference type="ARBA" id="ARBA00022737"/>
    </source>
</evidence>
<evidence type="ECO:0000256" key="1">
    <source>
        <dbReference type="ARBA" id="ARBA00001960"/>
    </source>
</evidence>
<dbReference type="PANTHER" id="PTHR11709:SF2">
    <property type="entry name" value="MULTICOPPER OXIDASE LPR1"/>
    <property type="match status" value="1"/>
</dbReference>
<feature type="domain" description="Plastocyanin-like" evidence="20">
    <location>
        <begin position="216"/>
        <end position="297"/>
    </location>
</feature>